<sequence>MAVKSNIVYFVADQLRADALAHLGNQASITPNLDQLSQEGISFSHAYCQNPVCVPSRISFLSGLYPHTTGHRTIHYLQNEGEPNILRTMKNNGYEVIWIGRNDVIPGNRTKEEFCDRYYRPFGSGDSKDIKGGEFIALQDMMKKNKKESQLKPDEPGYYSFYVGKVDLDDVNDKTVFAKYDWSCIEQALAYIEEKSKEKNHKPFFLYITLMYPHPEYMCEEPWFSSIDRKKVAKRRPSAITLEGKPSMLKEIAKKQNLSNWGEENFQEMRATYLAMVSRFDHHYGMVRDKLKECNLYDDTNIFVFSDHGDYTGDYDIAEKVQNCFDDPVVNVPLLIKPAKQYHVIPRVSNALVELVDITATIEEISGIQTEYVNFGKSLVHLFDKEEQHREAVFSEGGRIHGETWAMELGHGPSSQYWPRLSSQASEGPEHTKAIMCRMDKWKYVYRLYENDELYDLENDPQELNNLIMHSEYQEIIKNMKLKILDWMVETGDIVPDRKDIR</sequence>
<keyword evidence="5" id="KW-0808">Transferase</keyword>
<accession>A0A7G9GRD7</accession>
<feature type="domain" description="Sulfatase N-terminal" evidence="3">
    <location>
        <begin position="5"/>
        <end position="365"/>
    </location>
</feature>
<keyword evidence="1" id="KW-0479">Metal-binding</keyword>
<dbReference type="PANTHER" id="PTHR45953:SF1">
    <property type="entry name" value="IDURONATE 2-SULFATASE"/>
    <property type="match status" value="1"/>
</dbReference>
<evidence type="ECO:0000256" key="1">
    <source>
        <dbReference type="ARBA" id="ARBA00022723"/>
    </source>
</evidence>
<keyword evidence="2 5" id="KW-0378">Hydrolase</keyword>
<protein>
    <submittedName>
        <fullName evidence="5">Sulfatase-like hydrolase/transferase</fullName>
    </submittedName>
</protein>
<dbReference type="KEGG" id="ehn:H9Q80_05300"/>
<reference evidence="5 6" key="1">
    <citation type="submission" date="2020-08" db="EMBL/GenBank/DDBJ databases">
        <authorList>
            <person name="Liu C."/>
            <person name="Sun Q."/>
        </authorList>
    </citation>
    <scope>NUCLEOTIDE SEQUENCE [LARGE SCALE GENOMIC DNA]</scope>
    <source>
        <strain evidence="5 6">NSJ-61</strain>
    </source>
</reference>
<evidence type="ECO:0000256" key="2">
    <source>
        <dbReference type="ARBA" id="ARBA00022801"/>
    </source>
</evidence>
<organism evidence="5 6">
    <name type="scientific">[Eubacterium] hominis</name>
    <dbReference type="NCBI Taxonomy" id="2764325"/>
    <lineage>
        <taxon>Bacteria</taxon>
        <taxon>Bacillati</taxon>
        <taxon>Bacillota</taxon>
        <taxon>Erysipelotrichia</taxon>
        <taxon>Erysipelotrichales</taxon>
        <taxon>Erysipelotrichaceae</taxon>
        <taxon>Amedibacillus</taxon>
    </lineage>
</organism>
<evidence type="ECO:0000259" key="4">
    <source>
        <dbReference type="Pfam" id="PF16347"/>
    </source>
</evidence>
<dbReference type="PANTHER" id="PTHR45953">
    <property type="entry name" value="IDURONATE 2-SULFATASE"/>
    <property type="match status" value="1"/>
</dbReference>
<dbReference type="InterPro" id="IPR032506">
    <property type="entry name" value="SGSH_C"/>
</dbReference>
<dbReference type="SUPFAM" id="SSF53649">
    <property type="entry name" value="Alkaline phosphatase-like"/>
    <property type="match status" value="1"/>
</dbReference>
<evidence type="ECO:0000313" key="5">
    <source>
        <dbReference type="EMBL" id="QNM13369.1"/>
    </source>
</evidence>
<dbReference type="InterPro" id="IPR017850">
    <property type="entry name" value="Alkaline_phosphatase_core_sf"/>
</dbReference>
<dbReference type="Pfam" id="PF16347">
    <property type="entry name" value="SGSH_C"/>
    <property type="match status" value="1"/>
</dbReference>
<dbReference type="GO" id="GO:0005737">
    <property type="term" value="C:cytoplasm"/>
    <property type="evidence" value="ECO:0007669"/>
    <property type="project" value="TreeGrafter"/>
</dbReference>
<evidence type="ECO:0000259" key="3">
    <source>
        <dbReference type="Pfam" id="PF00884"/>
    </source>
</evidence>
<evidence type="ECO:0000313" key="6">
    <source>
        <dbReference type="Proteomes" id="UP000515856"/>
    </source>
</evidence>
<dbReference type="InterPro" id="IPR000917">
    <property type="entry name" value="Sulfatase_N"/>
</dbReference>
<dbReference type="GO" id="GO:0004423">
    <property type="term" value="F:iduronate-2-sulfatase activity"/>
    <property type="evidence" value="ECO:0007669"/>
    <property type="project" value="TreeGrafter"/>
</dbReference>
<dbReference type="CDD" id="cd16150">
    <property type="entry name" value="sulfatase_like"/>
    <property type="match status" value="1"/>
</dbReference>
<dbReference type="Pfam" id="PF00884">
    <property type="entry name" value="Sulfatase"/>
    <property type="match status" value="1"/>
</dbReference>
<dbReference type="GO" id="GO:0016740">
    <property type="term" value="F:transferase activity"/>
    <property type="evidence" value="ECO:0007669"/>
    <property type="project" value="UniProtKB-KW"/>
</dbReference>
<feature type="domain" description="N-sulphoglucosamine sulphohydrolase C-terminal" evidence="4">
    <location>
        <begin position="438"/>
        <end position="486"/>
    </location>
</feature>
<dbReference type="RefSeq" id="WP_117454501.1">
    <property type="nucleotide sequence ID" value="NZ_CP060636.1"/>
</dbReference>
<dbReference type="Proteomes" id="UP000515856">
    <property type="component" value="Chromosome"/>
</dbReference>
<keyword evidence="6" id="KW-1185">Reference proteome</keyword>
<proteinExistence type="predicted"/>
<dbReference type="AlphaFoldDB" id="A0A7G9GRD7"/>
<dbReference type="EMBL" id="CP060636">
    <property type="protein sequence ID" value="QNM13369.1"/>
    <property type="molecule type" value="Genomic_DNA"/>
</dbReference>
<name>A0A7G9GRD7_9FIRM</name>
<gene>
    <name evidence="5" type="ORF">H9Q80_05300</name>
</gene>
<dbReference type="GO" id="GO:0046872">
    <property type="term" value="F:metal ion binding"/>
    <property type="evidence" value="ECO:0007669"/>
    <property type="project" value="UniProtKB-KW"/>
</dbReference>
<dbReference type="Gene3D" id="3.40.720.10">
    <property type="entry name" value="Alkaline Phosphatase, subunit A"/>
    <property type="match status" value="1"/>
</dbReference>